<organism evidence="1 2">
    <name type="scientific">Cohaesibacter gelatinilyticus</name>
    <dbReference type="NCBI Taxonomy" id="372072"/>
    <lineage>
        <taxon>Bacteria</taxon>
        <taxon>Pseudomonadati</taxon>
        <taxon>Pseudomonadota</taxon>
        <taxon>Alphaproteobacteria</taxon>
        <taxon>Hyphomicrobiales</taxon>
        <taxon>Cohaesibacteraceae</taxon>
    </lineage>
</organism>
<reference evidence="1 2" key="1">
    <citation type="submission" date="2017-09" db="EMBL/GenBank/DDBJ databases">
        <authorList>
            <person name="Ehlers B."/>
            <person name="Leendertz F.H."/>
        </authorList>
    </citation>
    <scope>NUCLEOTIDE SEQUENCE [LARGE SCALE GENOMIC DNA]</scope>
    <source>
        <strain evidence="1 2">DSM 18289</strain>
    </source>
</reference>
<dbReference type="InterPro" id="IPR025459">
    <property type="entry name" value="DUF4279"/>
</dbReference>
<keyword evidence="2" id="KW-1185">Reference proteome</keyword>
<evidence type="ECO:0000313" key="2">
    <source>
        <dbReference type="Proteomes" id="UP000219439"/>
    </source>
</evidence>
<dbReference type="AlphaFoldDB" id="A0A285PDR5"/>
<name>A0A285PDR5_9HYPH</name>
<dbReference type="Proteomes" id="UP000219439">
    <property type="component" value="Unassembled WGS sequence"/>
</dbReference>
<dbReference type="EMBL" id="OBEL01000002">
    <property type="protein sequence ID" value="SNZ19373.1"/>
    <property type="molecule type" value="Genomic_DNA"/>
</dbReference>
<evidence type="ECO:0000313" key="1">
    <source>
        <dbReference type="EMBL" id="SNZ19373.1"/>
    </source>
</evidence>
<gene>
    <name evidence="1" type="ORF">SAMN06265368_2457</name>
</gene>
<evidence type="ECO:0008006" key="3">
    <source>
        <dbReference type="Google" id="ProtNLM"/>
    </source>
</evidence>
<sequence>MGEIYKTAASLRIMGDELDPEKITELIGKAPSSVRKKGAPFNTPNGKQLIARTGSWSISAETKSPGDIDSQVTEILEGTTSNMAVWLELSKKFKVEIFGGFFLGDYNEGLTISSKTMLLLGERGIQLDMDIYGAN</sequence>
<dbReference type="RefSeq" id="WP_170956071.1">
    <property type="nucleotide sequence ID" value="NZ_OBEL01000002.1"/>
</dbReference>
<dbReference type="Pfam" id="PF14106">
    <property type="entry name" value="DUF4279"/>
    <property type="match status" value="1"/>
</dbReference>
<protein>
    <recommendedName>
        <fullName evidence="3">DUF4279 domain-containing protein</fullName>
    </recommendedName>
</protein>
<proteinExistence type="predicted"/>
<accession>A0A285PDR5</accession>